<organism evidence="1 2">
    <name type="scientific">Streptomyces graminofaciens</name>
    <dbReference type="NCBI Taxonomy" id="68212"/>
    <lineage>
        <taxon>Bacteria</taxon>
        <taxon>Bacillati</taxon>
        <taxon>Actinomycetota</taxon>
        <taxon>Actinomycetes</taxon>
        <taxon>Kitasatosporales</taxon>
        <taxon>Streptomycetaceae</taxon>
        <taxon>Streptomyces</taxon>
    </lineage>
</organism>
<reference evidence="1 2" key="2">
    <citation type="journal article" date="2023" name="ChemBioChem">
        <title>Acyltransferase Domain Exchange between Two Independent Type I Polyketide Synthases in the Same Producer Strain of Macrolide Antibiotics.</title>
        <authorList>
            <person name="Kudo F."/>
            <person name="Kishikawa K."/>
            <person name="Tsuboi K."/>
            <person name="Kido T."/>
            <person name="Usui T."/>
            <person name="Hashimoto J."/>
            <person name="Shin-Ya K."/>
            <person name="Miyanaga A."/>
            <person name="Eguchi T."/>
        </authorList>
    </citation>
    <scope>NUCLEOTIDE SEQUENCE [LARGE SCALE GENOMIC DNA]</scope>
    <source>
        <strain evidence="1 2">A-8890</strain>
    </source>
</reference>
<reference evidence="1 2" key="1">
    <citation type="journal article" date="2010" name="ChemBioChem">
        <title>Cloning and characterization of the biosynthetic gene cluster of 16-membered macrolide antibiotic FD-891: involvement of a dual functional cytochrome P450 monooxygenase catalyzing epoxidation and hydroxylation.</title>
        <authorList>
            <person name="Kudo F."/>
            <person name="Motegi A."/>
            <person name="Mizoue K."/>
            <person name="Eguchi T."/>
        </authorList>
    </citation>
    <scope>NUCLEOTIDE SEQUENCE [LARGE SCALE GENOMIC DNA]</scope>
    <source>
        <strain evidence="1 2">A-8890</strain>
    </source>
</reference>
<evidence type="ECO:0000313" key="2">
    <source>
        <dbReference type="Proteomes" id="UP001321542"/>
    </source>
</evidence>
<gene>
    <name evidence="1" type="ORF">SGFS_098610</name>
</gene>
<evidence type="ECO:0000313" key="1">
    <source>
        <dbReference type="EMBL" id="BBC38567.1"/>
    </source>
</evidence>
<dbReference type="Proteomes" id="UP001321542">
    <property type="component" value="Chromosome"/>
</dbReference>
<accession>A0ABN5W4L4</accession>
<keyword evidence="2" id="KW-1185">Reference proteome</keyword>
<protein>
    <submittedName>
        <fullName evidence="1">Uncharacterized protein</fullName>
    </submittedName>
</protein>
<dbReference type="EMBL" id="AP018448">
    <property type="protein sequence ID" value="BBC38567.1"/>
    <property type="molecule type" value="Genomic_DNA"/>
</dbReference>
<name>A0ABN5W4L4_9ACTN</name>
<proteinExistence type="predicted"/>
<sequence>MAQVGRCGTAVEHVEDGIAGVAHLGDDIVKGAGEFRGEDRAVWEDFGAVAADAVVALHAQLLLKHVVDPPDSQVRPVDGQRDG</sequence>